<gene>
    <name evidence="3" type="ORF">B0H24_102325</name>
    <name evidence="2" type="ORF">BY455_12325</name>
</gene>
<keyword evidence="1" id="KW-1133">Transmembrane helix</keyword>
<reference evidence="3 4" key="2">
    <citation type="submission" date="2018-02" db="EMBL/GenBank/DDBJ databases">
        <title>Subsurface microbial communities from deep shales in Ohio and West Virginia, USA.</title>
        <authorList>
            <person name="Wrighton K."/>
        </authorList>
    </citation>
    <scope>NUCLEOTIDE SEQUENCE [LARGE SCALE GENOMIC DNA]</scope>
    <source>
        <strain evidence="3 4">UTICA-S1B9</strain>
    </source>
</reference>
<reference evidence="2 5" key="1">
    <citation type="submission" date="2018-02" db="EMBL/GenBank/DDBJ databases">
        <title>Deep subsurface shale carbon reservoir microbial communities from Ohio and West Virginia, USA.</title>
        <authorList>
            <person name="Wrighton K."/>
        </authorList>
    </citation>
    <scope>NUCLEOTIDE SEQUENCE [LARGE SCALE GENOMIC DNA]</scope>
    <source>
        <strain evidence="2 5">UTICA-S1B6</strain>
    </source>
</reference>
<feature type="transmembrane region" description="Helical" evidence="1">
    <location>
        <begin position="219"/>
        <end position="240"/>
    </location>
</feature>
<keyword evidence="1" id="KW-0472">Membrane</keyword>
<evidence type="ECO:0000313" key="2">
    <source>
        <dbReference type="EMBL" id="PPK50573.1"/>
    </source>
</evidence>
<keyword evidence="1" id="KW-0812">Transmembrane</keyword>
<feature type="transmembrane region" description="Helical" evidence="1">
    <location>
        <begin position="113"/>
        <end position="136"/>
    </location>
</feature>
<feature type="transmembrane region" description="Helical" evidence="1">
    <location>
        <begin position="163"/>
        <end position="184"/>
    </location>
</feature>
<dbReference type="STRING" id="930118.SAMN05216429_11021"/>
<dbReference type="Proteomes" id="UP000239648">
    <property type="component" value="Unassembled WGS sequence"/>
</dbReference>
<feature type="transmembrane region" description="Helical" evidence="1">
    <location>
        <begin position="189"/>
        <end position="207"/>
    </location>
</feature>
<dbReference type="AlphaFoldDB" id="A0A2S6G414"/>
<evidence type="ECO:0000256" key="1">
    <source>
        <dbReference type="SAM" id="Phobius"/>
    </source>
</evidence>
<accession>A0A2S6G414</accession>
<feature type="transmembrane region" description="Helical" evidence="1">
    <location>
        <begin position="73"/>
        <end position="92"/>
    </location>
</feature>
<evidence type="ECO:0000313" key="5">
    <source>
        <dbReference type="Proteomes" id="UP000239648"/>
    </source>
</evidence>
<name>A0A2S6G414_9GAMM</name>
<evidence type="ECO:0000313" key="4">
    <source>
        <dbReference type="Proteomes" id="UP000239446"/>
    </source>
</evidence>
<dbReference type="EMBL" id="PTIU01000023">
    <property type="protein sequence ID" value="PPK53848.1"/>
    <property type="molecule type" value="Genomic_DNA"/>
</dbReference>
<dbReference type="RefSeq" id="WP_104416902.1">
    <property type="nucleotide sequence ID" value="NZ_PTIT01000023.1"/>
</dbReference>
<dbReference type="Proteomes" id="UP000239446">
    <property type="component" value="Unassembled WGS sequence"/>
</dbReference>
<dbReference type="EMBL" id="PTIT01000023">
    <property type="protein sequence ID" value="PPK50573.1"/>
    <property type="molecule type" value="Genomic_DNA"/>
</dbReference>
<dbReference type="OrthoDB" id="5766358at2"/>
<feature type="transmembrane region" description="Helical" evidence="1">
    <location>
        <begin position="40"/>
        <end position="61"/>
    </location>
</feature>
<organism evidence="3 4">
    <name type="scientific">Marinobacter persicus</name>
    <dbReference type="NCBI Taxonomy" id="930118"/>
    <lineage>
        <taxon>Bacteria</taxon>
        <taxon>Pseudomonadati</taxon>
        <taxon>Pseudomonadota</taxon>
        <taxon>Gammaproteobacteria</taxon>
        <taxon>Pseudomonadales</taxon>
        <taxon>Marinobacteraceae</taxon>
        <taxon>Marinobacter</taxon>
    </lineage>
</organism>
<protein>
    <submittedName>
        <fullName evidence="3">ZIP family zinc transporter</fullName>
    </submittedName>
</protein>
<comment type="caution">
    <text evidence="3">The sequence shown here is derived from an EMBL/GenBank/DDBJ whole genome shotgun (WGS) entry which is preliminary data.</text>
</comment>
<evidence type="ECO:0000313" key="3">
    <source>
        <dbReference type="EMBL" id="PPK53848.1"/>
    </source>
</evidence>
<feature type="transmembrane region" description="Helical" evidence="1">
    <location>
        <begin position="6"/>
        <end position="28"/>
    </location>
</feature>
<sequence>MVVHILVIVGLTVAAGAFIPLGGLLARVEKIGSDWLEQEFRHFLIALGGGILLGAVTVVLIPEGKESMGDSLFAIPAIVAGGILFFVVERILGLKRRESPQLMGMMLDFIPEAISLGGLAVLSPKTAVLMAVLIALQNLPEGFNAYRELISQEGPGHSPRKTLTFMTSLVFTGPIAGLLGFFFLSEQPFILGAVMLFASGGVMYLIFQDIAPQSRLEHHWAPPLGAVVGFCVALFSHDLVNHF</sequence>
<proteinExistence type="predicted"/>
<keyword evidence="5" id="KW-1185">Reference proteome</keyword>